<evidence type="ECO:0000256" key="1">
    <source>
        <dbReference type="SAM" id="MobiDB-lite"/>
    </source>
</evidence>
<feature type="region of interest" description="Disordered" evidence="1">
    <location>
        <begin position="123"/>
        <end position="176"/>
    </location>
</feature>
<gene>
    <name evidence="2" type="ORF">KSF_048660</name>
</gene>
<protein>
    <submittedName>
        <fullName evidence="2">Uncharacterized protein</fullName>
    </submittedName>
</protein>
<evidence type="ECO:0000313" key="3">
    <source>
        <dbReference type="Proteomes" id="UP000597444"/>
    </source>
</evidence>
<dbReference type="RefSeq" id="WP_220205530.1">
    <property type="nucleotide sequence ID" value="NZ_BNJK01000001.1"/>
</dbReference>
<evidence type="ECO:0000313" key="2">
    <source>
        <dbReference type="EMBL" id="GHO94818.1"/>
    </source>
</evidence>
<dbReference type="EMBL" id="BNJK01000001">
    <property type="protein sequence ID" value="GHO94818.1"/>
    <property type="molecule type" value="Genomic_DNA"/>
</dbReference>
<accession>A0A8J3IJG4</accession>
<dbReference type="AlphaFoldDB" id="A0A8J3IJG4"/>
<feature type="region of interest" description="Disordered" evidence="1">
    <location>
        <begin position="269"/>
        <end position="328"/>
    </location>
</feature>
<feature type="compositionally biased region" description="Low complexity" evidence="1">
    <location>
        <begin position="282"/>
        <end position="300"/>
    </location>
</feature>
<reference evidence="2" key="1">
    <citation type="submission" date="2020-10" db="EMBL/GenBank/DDBJ databases">
        <title>Taxonomic study of unclassified bacteria belonging to the class Ktedonobacteria.</title>
        <authorList>
            <person name="Yabe S."/>
            <person name="Wang C.M."/>
            <person name="Zheng Y."/>
            <person name="Sakai Y."/>
            <person name="Cavaletti L."/>
            <person name="Monciardini P."/>
            <person name="Donadio S."/>
        </authorList>
    </citation>
    <scope>NUCLEOTIDE SEQUENCE</scope>
    <source>
        <strain evidence="2">ID150040</strain>
    </source>
</reference>
<keyword evidence="3" id="KW-1185">Reference proteome</keyword>
<proteinExistence type="predicted"/>
<name>A0A8J3IJG4_9CHLR</name>
<sequence>MATRRMLPTKFLKDPDVMALSSGDVRLILIGLVLNADDEGRELAHTKLLGRELDYAPEIIEQALQELEANDLIQLYQGGKHRYYSLTRWYEWQTLNKPTRSKYPAPPSSEDKHQELSETGIITSQLSPENPGESGKILDTPGKTPLEGEGEGKRTESEREEEEESNVIPFPPLSTRVDGNQIQEQADQQQHVTQMSVQVAEILKLAATPPLRRLVAEFLRVPGLSLLSEADAAREWIDDPARNKKRQRMTLAFFRRWLKREREMVAERQAKWQQSAETKAIGTSSRASGATASATGQSATHRSLMHLEQEYRAAFNGPARASERKEQS</sequence>
<organism evidence="2 3">
    <name type="scientific">Reticulibacter mediterranei</name>
    <dbReference type="NCBI Taxonomy" id="2778369"/>
    <lineage>
        <taxon>Bacteria</taxon>
        <taxon>Bacillati</taxon>
        <taxon>Chloroflexota</taxon>
        <taxon>Ktedonobacteria</taxon>
        <taxon>Ktedonobacterales</taxon>
        <taxon>Reticulibacteraceae</taxon>
        <taxon>Reticulibacter</taxon>
    </lineage>
</organism>
<dbReference type="Proteomes" id="UP000597444">
    <property type="component" value="Unassembled WGS sequence"/>
</dbReference>
<comment type="caution">
    <text evidence="2">The sequence shown here is derived from an EMBL/GenBank/DDBJ whole genome shotgun (WGS) entry which is preliminary data.</text>
</comment>